<evidence type="ECO:0000313" key="3">
    <source>
        <dbReference type="Proteomes" id="UP000198531"/>
    </source>
</evidence>
<protein>
    <submittedName>
        <fullName evidence="2">Uncharacterized protein</fullName>
    </submittedName>
</protein>
<dbReference type="EMBL" id="FOYT01000003">
    <property type="protein sequence ID" value="SFR67633.1"/>
    <property type="molecule type" value="Genomic_DNA"/>
</dbReference>
<dbReference type="Proteomes" id="UP000198531">
    <property type="component" value="Unassembled WGS sequence"/>
</dbReference>
<dbReference type="RefSeq" id="WP_089809885.1">
    <property type="nucleotide sequence ID" value="NZ_FOYT01000003.1"/>
</dbReference>
<feature type="transmembrane region" description="Helical" evidence="1">
    <location>
        <begin position="147"/>
        <end position="177"/>
    </location>
</feature>
<feature type="transmembrane region" description="Helical" evidence="1">
    <location>
        <begin position="38"/>
        <end position="56"/>
    </location>
</feature>
<keyword evidence="1" id="KW-0812">Transmembrane</keyword>
<gene>
    <name evidence="2" type="ORF">SAMN04487947_3448</name>
</gene>
<feature type="transmembrane region" description="Helical" evidence="1">
    <location>
        <begin position="76"/>
        <end position="93"/>
    </location>
</feature>
<evidence type="ECO:0000256" key="1">
    <source>
        <dbReference type="SAM" id="Phobius"/>
    </source>
</evidence>
<dbReference type="OrthoDB" id="307871at2157"/>
<dbReference type="STRING" id="553469.SAMN04487947_3448"/>
<proteinExistence type="predicted"/>
<feature type="transmembrane region" description="Helical" evidence="1">
    <location>
        <begin position="105"/>
        <end position="127"/>
    </location>
</feature>
<organism evidence="2 3">
    <name type="scientific">Halogeometricum rufum</name>
    <dbReference type="NCBI Taxonomy" id="553469"/>
    <lineage>
        <taxon>Archaea</taxon>
        <taxon>Methanobacteriati</taxon>
        <taxon>Methanobacteriota</taxon>
        <taxon>Stenosarchaea group</taxon>
        <taxon>Halobacteria</taxon>
        <taxon>Halobacteriales</taxon>
        <taxon>Haloferacaceae</taxon>
        <taxon>Halogeometricum</taxon>
    </lineage>
</organism>
<accession>A0A1I6ILP2</accession>
<name>A0A1I6ILP2_9EURY</name>
<keyword evidence="1" id="KW-0472">Membrane</keyword>
<dbReference type="AlphaFoldDB" id="A0A1I6ILP2"/>
<keyword evidence="3" id="KW-1185">Reference proteome</keyword>
<evidence type="ECO:0000313" key="2">
    <source>
        <dbReference type="EMBL" id="SFR67633.1"/>
    </source>
</evidence>
<reference evidence="3" key="1">
    <citation type="submission" date="2016-10" db="EMBL/GenBank/DDBJ databases">
        <authorList>
            <person name="Varghese N."/>
            <person name="Submissions S."/>
        </authorList>
    </citation>
    <scope>NUCLEOTIDE SEQUENCE [LARGE SCALE GENOMIC DNA]</scope>
    <source>
        <strain evidence="3">CGMCC 1.7736</strain>
    </source>
</reference>
<keyword evidence="1" id="KW-1133">Transmembrane helix</keyword>
<sequence>MSSLAAEFAVTGVLARPPVFGQLSEVGRLLDAPPTVRAGVALVSTLLFGGGTLYWFGGRLNEAVDASAESPALSLLYGVMAYVLVVFLVGYAFSQLSRIGVASPLLSSVLVAVLGLFVLSLVGYGFAVDGAWVAETTGMSDPWVGLVLVAAFTAMVWLVAPFLVGLLVWGAVAAVGLGGPARRWVHASEPRPNAE</sequence>